<dbReference type="Proteomes" id="UP001597192">
    <property type="component" value="Unassembled WGS sequence"/>
</dbReference>
<keyword evidence="9" id="KW-1185">Reference proteome</keyword>
<sequence>MVQHQAKDVLQLLKANGFKELKNRQRGDPHRYTDGKGHMITVPYSQLKDNLAPKTYDMILAQAGLK</sequence>
<dbReference type="EMBL" id="JBHTOG010000003">
    <property type="protein sequence ID" value="MFD1431247.1"/>
    <property type="molecule type" value="Genomic_DNA"/>
</dbReference>
<dbReference type="Gene3D" id="3.30.920.30">
    <property type="entry name" value="Hypothetical protein"/>
    <property type="match status" value="1"/>
</dbReference>
<evidence type="ECO:0000313" key="9">
    <source>
        <dbReference type="Proteomes" id="UP001597192"/>
    </source>
</evidence>
<evidence type="ECO:0000256" key="2">
    <source>
        <dbReference type="ARBA" id="ARBA00022649"/>
    </source>
</evidence>
<evidence type="ECO:0000256" key="3">
    <source>
        <dbReference type="ARBA" id="ARBA00022722"/>
    </source>
</evidence>
<evidence type="ECO:0000256" key="7">
    <source>
        <dbReference type="ARBA" id="ARBA00023016"/>
    </source>
</evidence>
<proteinExistence type="inferred from homology"/>
<accession>A0ABW4CKN0</accession>
<comment type="similarity">
    <text evidence="1">Belongs to the HicA mRNA interferase family.</text>
</comment>
<keyword evidence="7" id="KW-0346">Stress response</keyword>
<organism evidence="8 9">
    <name type="scientific">Lacticaseibacillus yichunensis</name>
    <dbReference type="NCBI Taxonomy" id="2486015"/>
    <lineage>
        <taxon>Bacteria</taxon>
        <taxon>Bacillati</taxon>
        <taxon>Bacillota</taxon>
        <taxon>Bacilli</taxon>
        <taxon>Lactobacillales</taxon>
        <taxon>Lactobacillaceae</taxon>
        <taxon>Lacticaseibacillus</taxon>
    </lineage>
</organism>
<evidence type="ECO:0000256" key="1">
    <source>
        <dbReference type="ARBA" id="ARBA00006620"/>
    </source>
</evidence>
<keyword evidence="3" id="KW-0540">Nuclease</keyword>
<dbReference type="SUPFAM" id="SSF54786">
    <property type="entry name" value="YcfA/nrd intein domain"/>
    <property type="match status" value="1"/>
</dbReference>
<evidence type="ECO:0000256" key="6">
    <source>
        <dbReference type="ARBA" id="ARBA00022884"/>
    </source>
</evidence>
<keyword evidence="5" id="KW-0378">Hydrolase</keyword>
<evidence type="ECO:0000256" key="4">
    <source>
        <dbReference type="ARBA" id="ARBA00022759"/>
    </source>
</evidence>
<keyword evidence="4" id="KW-0255">Endonuclease</keyword>
<name>A0ABW4CKN0_9LACO</name>
<comment type="caution">
    <text evidence="8">The sequence shown here is derived from an EMBL/GenBank/DDBJ whole genome shotgun (WGS) entry which is preliminary data.</text>
</comment>
<dbReference type="RefSeq" id="WP_125696517.1">
    <property type="nucleotide sequence ID" value="NZ_JBHTOG010000003.1"/>
</dbReference>
<reference evidence="9" key="1">
    <citation type="journal article" date="2019" name="Int. J. Syst. Evol. Microbiol.">
        <title>The Global Catalogue of Microorganisms (GCM) 10K type strain sequencing project: providing services to taxonomists for standard genome sequencing and annotation.</title>
        <authorList>
            <consortium name="The Broad Institute Genomics Platform"/>
            <consortium name="The Broad Institute Genome Sequencing Center for Infectious Disease"/>
            <person name="Wu L."/>
            <person name="Ma J."/>
        </authorList>
    </citation>
    <scope>NUCLEOTIDE SEQUENCE [LARGE SCALE GENOMIC DNA]</scope>
    <source>
        <strain evidence="9">CCM 8947</strain>
    </source>
</reference>
<dbReference type="Pfam" id="PF07927">
    <property type="entry name" value="HicA_toxin"/>
    <property type="match status" value="1"/>
</dbReference>
<protein>
    <submittedName>
        <fullName evidence="8">Type II toxin-antitoxin system HicA family toxin</fullName>
    </submittedName>
</protein>
<evidence type="ECO:0000313" key="8">
    <source>
        <dbReference type="EMBL" id="MFD1431247.1"/>
    </source>
</evidence>
<gene>
    <name evidence="8" type="ORF">ACFQ47_00805</name>
</gene>
<keyword evidence="6" id="KW-0694">RNA-binding</keyword>
<dbReference type="InterPro" id="IPR012933">
    <property type="entry name" value="HicA_mRNA_interferase"/>
</dbReference>
<keyword evidence="2" id="KW-1277">Toxin-antitoxin system</keyword>
<evidence type="ECO:0000256" key="5">
    <source>
        <dbReference type="ARBA" id="ARBA00022801"/>
    </source>
</evidence>
<dbReference type="InterPro" id="IPR038570">
    <property type="entry name" value="HicA_sf"/>
</dbReference>